<sequence>MSSPGSSTTPATEPDPTAVSGGKRFGYPVAIDPVRLLAGILARWPWILVGVLVFGGLGFIAGKLITHQTFSLSVALIKRRVPQTVQTSEIGQSFRPADLNDATLLATLLASEPLDLALKEANNGISSGHVSTFVEASQQENTDIFYITYHSPVSAEDAVRFTGIWAEQIREYTKRLQQAEARGVLELLAKEVAELEQQIEDTNRQILEFSKEKDFIGGDSQVAAVLSKLSQIELQLEEARTNKVSLRQQLSTLDEQIRHQSPLELSIRTAKDELASLRSTYTDENPLVQAKLENIEYLQRQIDALGDGQDVGLDAYTGTPLGNQLYLDIVDVENRLSEATSRIVSLEALQKSTSARLAEFPEIISKYDALRKKRDSFIEGLTLMSNRLKEAQIFATGSPGYWQIFQPPDPRAVVPSSMLKKPLLLGGAGSLAGAGIAMIFTLLLTQRSTRRSVLECCATTRAPLVARLPETAGPEEFRDLWISILSPELAERGPVLFWTSALDAATEREFWRSVAVAVSADAGKPLDVLDLTPDDLWETPAGPELAWTDQGAPSSHHFLRAAGLPRQDRRPSLAEAGSWFAVIEGEKESLSAYAEARHLTEVYLGPCAGTIALIEAPAGLIRRAADELSLFLTQRFS</sequence>
<comment type="caution">
    <text evidence="3">The sequence shown here is derived from an EMBL/GenBank/DDBJ whole genome shotgun (WGS) entry which is preliminary data.</text>
</comment>
<dbReference type="Proteomes" id="UP001476282">
    <property type="component" value="Unassembled WGS sequence"/>
</dbReference>
<keyword evidence="1" id="KW-0175">Coiled coil</keyword>
<evidence type="ECO:0000313" key="4">
    <source>
        <dbReference type="Proteomes" id="UP001476282"/>
    </source>
</evidence>
<organism evidence="3 4">
    <name type="scientific">Haloferula sargassicola</name>
    <dbReference type="NCBI Taxonomy" id="490096"/>
    <lineage>
        <taxon>Bacteria</taxon>
        <taxon>Pseudomonadati</taxon>
        <taxon>Verrucomicrobiota</taxon>
        <taxon>Verrucomicrobiia</taxon>
        <taxon>Verrucomicrobiales</taxon>
        <taxon>Verrucomicrobiaceae</taxon>
        <taxon>Haloferula</taxon>
    </lineage>
</organism>
<evidence type="ECO:0000256" key="1">
    <source>
        <dbReference type="SAM" id="Coils"/>
    </source>
</evidence>
<protein>
    <submittedName>
        <fullName evidence="3">Uncharacterized protein</fullName>
    </submittedName>
</protein>
<keyword evidence="2" id="KW-0472">Membrane</keyword>
<gene>
    <name evidence="3" type="ORF">Hsar01_01254</name>
</gene>
<evidence type="ECO:0000256" key="2">
    <source>
        <dbReference type="SAM" id="Phobius"/>
    </source>
</evidence>
<keyword evidence="4" id="KW-1185">Reference proteome</keyword>
<feature type="coiled-coil region" evidence="1">
    <location>
        <begin position="178"/>
        <end position="256"/>
    </location>
</feature>
<keyword evidence="2" id="KW-1133">Transmembrane helix</keyword>
<keyword evidence="2" id="KW-0812">Transmembrane</keyword>
<dbReference type="PANTHER" id="PTHR32309:SF31">
    <property type="entry name" value="CAPSULAR EXOPOLYSACCHARIDE FAMILY"/>
    <property type="match status" value="1"/>
</dbReference>
<dbReference type="InterPro" id="IPR050445">
    <property type="entry name" value="Bact_polysacc_biosynth/exp"/>
</dbReference>
<feature type="transmembrane region" description="Helical" evidence="2">
    <location>
        <begin position="423"/>
        <end position="444"/>
    </location>
</feature>
<evidence type="ECO:0000313" key="3">
    <source>
        <dbReference type="EMBL" id="GAA5482039.1"/>
    </source>
</evidence>
<dbReference type="RefSeq" id="WP_353566186.1">
    <property type="nucleotide sequence ID" value="NZ_BAABRI010000006.1"/>
</dbReference>
<dbReference type="PANTHER" id="PTHR32309">
    <property type="entry name" value="TYROSINE-PROTEIN KINASE"/>
    <property type="match status" value="1"/>
</dbReference>
<name>A0ABP9UPT6_9BACT</name>
<reference evidence="3 4" key="1">
    <citation type="submission" date="2024-02" db="EMBL/GenBank/DDBJ databases">
        <title>Haloferula sargassicola NBRC 104335.</title>
        <authorList>
            <person name="Ichikawa N."/>
            <person name="Katano-Makiyama Y."/>
            <person name="Hidaka K."/>
        </authorList>
    </citation>
    <scope>NUCLEOTIDE SEQUENCE [LARGE SCALE GENOMIC DNA]</scope>
    <source>
        <strain evidence="3 4">NBRC 104335</strain>
    </source>
</reference>
<accession>A0ABP9UPT6</accession>
<proteinExistence type="predicted"/>
<feature type="transmembrane region" description="Helical" evidence="2">
    <location>
        <begin position="44"/>
        <end position="65"/>
    </location>
</feature>
<dbReference type="EMBL" id="BAABRI010000006">
    <property type="protein sequence ID" value="GAA5482039.1"/>
    <property type="molecule type" value="Genomic_DNA"/>
</dbReference>